<dbReference type="RefSeq" id="WP_114833675.1">
    <property type="nucleotide sequence ID" value="NZ_LR699114.1"/>
</dbReference>
<dbReference type="AlphaFoldDB" id="A0A370GYG9"/>
<sequence>MKKFSLSATVAISLVSTSIAFAGPTDQSGYYSQQFPITEAVRTVAKTTSPATDIIVNNYTSANIVVDVPNTPIKDLVYPNKSDHVFNNTVTADTFILIRDPFQKGIFPVVGYDPMTGYACHHAVIDVYGSSGSYSVYVNTRSCN</sequence>
<organism evidence="2 3">
    <name type="scientific">Aquicella lusitana</name>
    <dbReference type="NCBI Taxonomy" id="254246"/>
    <lineage>
        <taxon>Bacteria</taxon>
        <taxon>Pseudomonadati</taxon>
        <taxon>Pseudomonadota</taxon>
        <taxon>Gammaproteobacteria</taxon>
        <taxon>Legionellales</taxon>
        <taxon>Coxiellaceae</taxon>
        <taxon>Aquicella</taxon>
    </lineage>
</organism>
<protein>
    <submittedName>
        <fullName evidence="2">Uncharacterized protein</fullName>
    </submittedName>
</protein>
<reference evidence="2 3" key="1">
    <citation type="submission" date="2018-07" db="EMBL/GenBank/DDBJ databases">
        <title>Genomic Encyclopedia of Type Strains, Phase IV (KMG-IV): sequencing the most valuable type-strain genomes for metagenomic binning, comparative biology and taxonomic classification.</title>
        <authorList>
            <person name="Goeker M."/>
        </authorList>
    </citation>
    <scope>NUCLEOTIDE SEQUENCE [LARGE SCALE GENOMIC DNA]</scope>
    <source>
        <strain evidence="2 3">DSM 16500</strain>
    </source>
</reference>
<feature type="chain" id="PRO_5016589195" evidence="1">
    <location>
        <begin position="23"/>
        <end position="144"/>
    </location>
</feature>
<dbReference type="EMBL" id="QQAX01000004">
    <property type="protein sequence ID" value="RDI46903.1"/>
    <property type="molecule type" value="Genomic_DNA"/>
</dbReference>
<feature type="signal peptide" evidence="1">
    <location>
        <begin position="1"/>
        <end position="22"/>
    </location>
</feature>
<evidence type="ECO:0000313" key="2">
    <source>
        <dbReference type="EMBL" id="RDI46903.1"/>
    </source>
</evidence>
<keyword evidence="3" id="KW-1185">Reference proteome</keyword>
<evidence type="ECO:0000313" key="3">
    <source>
        <dbReference type="Proteomes" id="UP000254720"/>
    </source>
</evidence>
<proteinExistence type="predicted"/>
<comment type="caution">
    <text evidence="2">The sequence shown here is derived from an EMBL/GenBank/DDBJ whole genome shotgun (WGS) entry which is preliminary data.</text>
</comment>
<name>A0A370GYG9_9COXI</name>
<accession>A0A370GYG9</accession>
<keyword evidence="1" id="KW-0732">Signal</keyword>
<dbReference type="Proteomes" id="UP000254720">
    <property type="component" value="Unassembled WGS sequence"/>
</dbReference>
<gene>
    <name evidence="2" type="ORF">C8D86_10425</name>
</gene>
<evidence type="ECO:0000256" key="1">
    <source>
        <dbReference type="SAM" id="SignalP"/>
    </source>
</evidence>